<dbReference type="Proteomes" id="UP000488956">
    <property type="component" value="Unassembled WGS sequence"/>
</dbReference>
<dbReference type="EMBL" id="QXFX01004401">
    <property type="protein sequence ID" value="KAE9064215.1"/>
    <property type="molecule type" value="Genomic_DNA"/>
</dbReference>
<evidence type="ECO:0000313" key="8">
    <source>
        <dbReference type="EMBL" id="KAE9274851.1"/>
    </source>
</evidence>
<dbReference type="EMBL" id="QXGF01003052">
    <property type="protein sequence ID" value="KAE8922557.1"/>
    <property type="molecule type" value="Genomic_DNA"/>
</dbReference>
<evidence type="ECO:0000313" key="5">
    <source>
        <dbReference type="EMBL" id="KAE9064215.1"/>
    </source>
</evidence>
<dbReference type="EMBL" id="QXGC01006123">
    <property type="protein sequence ID" value="KAE9163236.1"/>
    <property type="molecule type" value="Genomic_DNA"/>
</dbReference>
<dbReference type="Proteomes" id="UP000433483">
    <property type="component" value="Unassembled WGS sequence"/>
</dbReference>
<evidence type="ECO:0000313" key="7">
    <source>
        <dbReference type="EMBL" id="KAE9170957.1"/>
    </source>
</evidence>
<keyword evidence="10" id="KW-1185">Reference proteome</keyword>
<dbReference type="EMBL" id="QXGA01006167">
    <property type="protein sequence ID" value="KAE9064125.1"/>
    <property type="molecule type" value="Genomic_DNA"/>
</dbReference>
<evidence type="ECO:0000313" key="4">
    <source>
        <dbReference type="EMBL" id="KAE9064125.1"/>
    </source>
</evidence>
<dbReference type="Proteomes" id="UP000437068">
    <property type="component" value="Unassembled WGS sequence"/>
</dbReference>
<name>A0A6A3GYP5_9STRA</name>
<feature type="chain" id="PRO_5036164019" description="BED-type domain-containing protein" evidence="1">
    <location>
        <begin position="30"/>
        <end position="82"/>
    </location>
</feature>
<dbReference type="Proteomes" id="UP000460718">
    <property type="component" value="Unassembled WGS sequence"/>
</dbReference>
<evidence type="ECO:0000313" key="9">
    <source>
        <dbReference type="Proteomes" id="UP000429523"/>
    </source>
</evidence>
<reference evidence="13 14" key="1">
    <citation type="submission" date="2018-09" db="EMBL/GenBank/DDBJ databases">
        <title>Genomic investigation of the strawberry pathogen Phytophthora fragariae indicates pathogenicity is determined by transcriptional variation in three key races.</title>
        <authorList>
            <person name="Adams T.M."/>
            <person name="Armitage A.D."/>
            <person name="Sobczyk M.K."/>
            <person name="Bates H.J."/>
            <person name="Dunwell J.M."/>
            <person name="Nellist C.F."/>
            <person name="Harrison R.J."/>
        </authorList>
    </citation>
    <scope>NUCLEOTIDE SEQUENCE [LARGE SCALE GENOMIC DNA]</scope>
    <source>
        <strain evidence="8 11">A4</strain>
        <strain evidence="6 14">BC-23</strain>
        <strain evidence="7 10">NOV-27</strain>
        <strain evidence="4 12">NOV-5</strain>
        <strain evidence="2 9">NOV-9</strain>
        <strain evidence="5 15">ONT-3</strain>
        <strain evidence="3 13">SCRP245</strain>
    </source>
</reference>
<evidence type="ECO:0000313" key="11">
    <source>
        <dbReference type="Proteomes" id="UP000437068"/>
    </source>
</evidence>
<evidence type="ECO:0000313" key="14">
    <source>
        <dbReference type="Proteomes" id="UP000476176"/>
    </source>
</evidence>
<dbReference type="EMBL" id="QXGE01003483">
    <property type="protein sequence ID" value="KAE9274851.1"/>
    <property type="molecule type" value="Genomic_DNA"/>
</dbReference>
<gene>
    <name evidence="8" type="ORF">PF001_g26874</name>
    <name evidence="6" type="ORF">PF004_g30213</name>
    <name evidence="7" type="ORF">PF005_g27348</name>
    <name evidence="4" type="ORF">PF006_g30774</name>
    <name evidence="2" type="ORF">PF009_g27182</name>
    <name evidence="5" type="ORF">PF010_g28699</name>
    <name evidence="3" type="ORF">PF011_g29471</name>
</gene>
<comment type="caution">
    <text evidence="3">The sequence shown here is derived from an EMBL/GenBank/DDBJ whole genome shotgun (WGS) entry which is preliminary data.</text>
</comment>
<dbReference type="Proteomes" id="UP000429523">
    <property type="component" value="Unassembled WGS sequence"/>
</dbReference>
<evidence type="ECO:0000313" key="3">
    <source>
        <dbReference type="EMBL" id="KAE8962211.1"/>
    </source>
</evidence>
<sequence length="82" mass="8831">MRGPHAASMASRVSAAMRCFCTFAPLVTAAKLAMHLRHSDLNDRKQPASNGCIKCAACGGKESTSIWFTRHFSRTSIATCEA</sequence>
<accession>A0A6A3GYP5</accession>
<keyword evidence="1" id="KW-0732">Signal</keyword>
<evidence type="ECO:0008006" key="16">
    <source>
        <dbReference type="Google" id="ProtNLM"/>
    </source>
</evidence>
<evidence type="ECO:0000313" key="13">
    <source>
        <dbReference type="Proteomes" id="UP000460718"/>
    </source>
</evidence>
<organism evidence="3 13">
    <name type="scientific">Phytophthora fragariae</name>
    <dbReference type="NCBI Taxonomy" id="53985"/>
    <lineage>
        <taxon>Eukaryota</taxon>
        <taxon>Sar</taxon>
        <taxon>Stramenopiles</taxon>
        <taxon>Oomycota</taxon>
        <taxon>Peronosporomycetes</taxon>
        <taxon>Peronosporales</taxon>
        <taxon>Peronosporaceae</taxon>
        <taxon>Phytophthora</taxon>
    </lineage>
</organism>
<dbReference type="EMBL" id="QXGB01003406">
    <property type="protein sequence ID" value="KAE9170957.1"/>
    <property type="molecule type" value="Genomic_DNA"/>
</dbReference>
<dbReference type="Proteomes" id="UP000440732">
    <property type="component" value="Unassembled WGS sequence"/>
</dbReference>
<feature type="signal peptide" evidence="1">
    <location>
        <begin position="1"/>
        <end position="29"/>
    </location>
</feature>
<dbReference type="AlphaFoldDB" id="A0A6A3GYP5"/>
<protein>
    <recommendedName>
        <fullName evidence="16">BED-type domain-containing protein</fullName>
    </recommendedName>
</protein>
<dbReference type="Proteomes" id="UP000476176">
    <property type="component" value="Unassembled WGS sequence"/>
</dbReference>
<proteinExistence type="predicted"/>
<evidence type="ECO:0000313" key="10">
    <source>
        <dbReference type="Proteomes" id="UP000433483"/>
    </source>
</evidence>
<evidence type="ECO:0000313" key="12">
    <source>
        <dbReference type="Proteomes" id="UP000440732"/>
    </source>
</evidence>
<evidence type="ECO:0000313" key="6">
    <source>
        <dbReference type="EMBL" id="KAE9163236.1"/>
    </source>
</evidence>
<evidence type="ECO:0000313" key="2">
    <source>
        <dbReference type="EMBL" id="KAE8922557.1"/>
    </source>
</evidence>
<dbReference type="OrthoDB" id="10285246at2759"/>
<dbReference type="EMBL" id="QXFW01005376">
    <property type="protein sequence ID" value="KAE8962211.1"/>
    <property type="molecule type" value="Genomic_DNA"/>
</dbReference>
<evidence type="ECO:0000313" key="15">
    <source>
        <dbReference type="Proteomes" id="UP000488956"/>
    </source>
</evidence>
<evidence type="ECO:0000256" key="1">
    <source>
        <dbReference type="SAM" id="SignalP"/>
    </source>
</evidence>